<proteinExistence type="predicted"/>
<gene>
    <name evidence="2" type="ORF">SAMN05444279_11117</name>
</gene>
<evidence type="ECO:0000256" key="1">
    <source>
        <dbReference type="SAM" id="MobiDB-lite"/>
    </source>
</evidence>
<dbReference type="RefSeq" id="WP_149775813.1">
    <property type="nucleotide sequence ID" value="NZ_FQVK01000011.1"/>
</dbReference>
<reference evidence="2 3" key="1">
    <citation type="submission" date="2016-11" db="EMBL/GenBank/DDBJ databases">
        <authorList>
            <person name="Varghese N."/>
            <person name="Submissions S."/>
        </authorList>
    </citation>
    <scope>NUCLEOTIDE SEQUENCE [LARGE SCALE GENOMIC DNA]</scope>
    <source>
        <strain evidence="2 3">DSM 29341</strain>
    </source>
</reference>
<dbReference type="EMBL" id="FQVK01000011">
    <property type="protein sequence ID" value="SHE89964.1"/>
    <property type="molecule type" value="Genomic_DNA"/>
</dbReference>
<feature type="region of interest" description="Disordered" evidence="1">
    <location>
        <begin position="155"/>
        <end position="193"/>
    </location>
</feature>
<accession>A0A1M4X8Z6</accession>
<evidence type="ECO:0000313" key="2">
    <source>
        <dbReference type="EMBL" id="SHE89964.1"/>
    </source>
</evidence>
<name>A0A1M4X8Z6_9RHOB</name>
<dbReference type="Proteomes" id="UP000325134">
    <property type="component" value="Unassembled WGS sequence"/>
</dbReference>
<sequence>MTPAFALSLSENGITLLHQSDGEWFEIGSVTLDDPDFSDNLTELRKRAFALANDLSCIVVIPAEHVRYLTVPADDAGADDPTARIEAELAATTPYAASELLHDLQRRDGVLQVAAIARETVDEARRFTVQYGFVPLCFAAPPQGETWPGSFEFRFDDAPGHATAEPTSAATDLSAPLDGREPTEPEPAPAPPVEVTAAAPSVAIHPVADPDGAATFHPQNTLDGPMARSLWSVRHLRRAVPVTVVAVLAGVAFGILNRSGDAPGPEIPAPVVAEAPVPAQPDDQAPQTVASEIRPAEPVEQAATTGPGRAPVELPAVPAETDPEALADLASAPVETPDAPTSGPASIDAAVLDALTVAPSPVEQVQRDPESQEVFQEVTGLTIVAPDAPPTPPLEDPDELYLASIDSTDLSQDAIALPDVLSFASDAPVDQVSPPAAPGTRFALDARGLVTPTPEGTLNQDGVMVYLGRPARVPPAVPVRFETAPTATQADERLAGLRPKARPADLIDRFEREQLGGRSLTELASIRPKARPKSVQDRAQTDHTPTAQAVVRVPRPRARPSTVAALAAQRQKPGSAPLGSVASVKKSDDDDGSFQPKSVAPKIPSTASVARQATMDNAINLRRLNLIGVYGTPANRRALVRLPSGRYKKLKVGDRIDGGKVVAIGDSELRYQKKGRNLKLTMPKG</sequence>
<keyword evidence="3" id="KW-1185">Reference proteome</keyword>
<dbReference type="AlphaFoldDB" id="A0A1M4X8Z6"/>
<feature type="compositionally biased region" description="Low complexity" evidence="1">
    <location>
        <begin position="545"/>
        <end position="565"/>
    </location>
</feature>
<evidence type="ECO:0008006" key="4">
    <source>
        <dbReference type="Google" id="ProtNLM"/>
    </source>
</evidence>
<organism evidence="2 3">
    <name type="scientific">Ruegeria intermedia</name>
    <dbReference type="NCBI Taxonomy" id="996115"/>
    <lineage>
        <taxon>Bacteria</taxon>
        <taxon>Pseudomonadati</taxon>
        <taxon>Pseudomonadota</taxon>
        <taxon>Alphaproteobacteria</taxon>
        <taxon>Rhodobacterales</taxon>
        <taxon>Roseobacteraceae</taxon>
        <taxon>Ruegeria</taxon>
    </lineage>
</organism>
<protein>
    <recommendedName>
        <fullName evidence="4">Type IV pilus biogenesis protein PilP</fullName>
    </recommendedName>
</protein>
<dbReference type="OrthoDB" id="7870459at2"/>
<feature type="region of interest" description="Disordered" evidence="1">
    <location>
        <begin position="519"/>
        <end position="601"/>
    </location>
</feature>
<evidence type="ECO:0000313" key="3">
    <source>
        <dbReference type="Proteomes" id="UP000325134"/>
    </source>
</evidence>